<evidence type="ECO:0000256" key="4">
    <source>
        <dbReference type="ARBA" id="ARBA00023136"/>
    </source>
</evidence>
<keyword evidence="3 5" id="KW-1133">Transmembrane helix</keyword>
<dbReference type="Proteomes" id="UP001385951">
    <property type="component" value="Unassembled WGS sequence"/>
</dbReference>
<keyword evidence="5" id="KW-0186">Copper</keyword>
<keyword evidence="5" id="KW-0406">Ion transport</keyword>
<feature type="transmembrane region" description="Helical" evidence="5">
    <location>
        <begin position="45"/>
        <end position="63"/>
    </location>
</feature>
<dbReference type="GO" id="GO:0005886">
    <property type="term" value="C:plasma membrane"/>
    <property type="evidence" value="ECO:0007669"/>
    <property type="project" value="TreeGrafter"/>
</dbReference>
<dbReference type="Pfam" id="PF04145">
    <property type="entry name" value="Ctr"/>
    <property type="match status" value="1"/>
</dbReference>
<proteinExistence type="inferred from homology"/>
<sequence length="187" mass="20240">MDGMTMSSGSTSSGSITSDGDMLMMTPYLHFSGGDNLLFKSWRPSSVGALTGACIGLILLAVLDRWMAAVRGLLEVRWEQHALAVMYNSNLLRGDGACCDMEAEELEFKGSSLQGPAAIYAPRSLPPFIPSHDLARGLLFALQVLLHYLLMLSVMTFQAAYFISVVVGLGIGEVFFGRMGMRSSHVH</sequence>
<comment type="subcellular location">
    <subcellularLocation>
        <location evidence="1 5">Membrane</location>
        <topology evidence="1 5">Multi-pass membrane protein</topology>
    </subcellularLocation>
</comment>
<evidence type="ECO:0000313" key="6">
    <source>
        <dbReference type="EMBL" id="KAK7692768.1"/>
    </source>
</evidence>
<evidence type="ECO:0000256" key="5">
    <source>
        <dbReference type="RuleBase" id="RU367022"/>
    </source>
</evidence>
<dbReference type="GO" id="GO:0005375">
    <property type="term" value="F:copper ion transmembrane transporter activity"/>
    <property type="evidence" value="ECO:0007669"/>
    <property type="project" value="UniProtKB-UniRule"/>
</dbReference>
<gene>
    <name evidence="6" type="ORF">QCA50_004401</name>
</gene>
<protein>
    <recommendedName>
        <fullName evidence="5">Copper transport protein</fullName>
    </recommendedName>
</protein>
<keyword evidence="5" id="KW-0187">Copper transport</keyword>
<reference evidence="6 7" key="1">
    <citation type="submission" date="2022-09" db="EMBL/GenBank/DDBJ databases">
        <authorList>
            <person name="Palmer J.M."/>
        </authorList>
    </citation>
    <scope>NUCLEOTIDE SEQUENCE [LARGE SCALE GENOMIC DNA]</scope>
    <source>
        <strain evidence="6 7">DSM 7382</strain>
    </source>
</reference>
<organism evidence="6 7">
    <name type="scientific">Cerrena zonata</name>
    <dbReference type="NCBI Taxonomy" id="2478898"/>
    <lineage>
        <taxon>Eukaryota</taxon>
        <taxon>Fungi</taxon>
        <taxon>Dikarya</taxon>
        <taxon>Basidiomycota</taxon>
        <taxon>Agaricomycotina</taxon>
        <taxon>Agaricomycetes</taxon>
        <taxon>Polyporales</taxon>
        <taxon>Cerrenaceae</taxon>
        <taxon>Cerrena</taxon>
    </lineage>
</organism>
<evidence type="ECO:0000313" key="7">
    <source>
        <dbReference type="Proteomes" id="UP001385951"/>
    </source>
</evidence>
<dbReference type="AlphaFoldDB" id="A0AAW0GH75"/>
<comment type="caution">
    <text evidence="6">The sequence shown here is derived from an EMBL/GenBank/DDBJ whole genome shotgun (WGS) entry which is preliminary data.</text>
</comment>
<evidence type="ECO:0000256" key="2">
    <source>
        <dbReference type="ARBA" id="ARBA00022692"/>
    </source>
</evidence>
<keyword evidence="7" id="KW-1185">Reference proteome</keyword>
<keyword evidence="4 5" id="KW-0472">Membrane</keyword>
<evidence type="ECO:0000256" key="1">
    <source>
        <dbReference type="ARBA" id="ARBA00004141"/>
    </source>
</evidence>
<keyword evidence="2 5" id="KW-0812">Transmembrane</keyword>
<dbReference type="PANTHER" id="PTHR12483:SF27">
    <property type="entry name" value="COPPER TRANSPORT PROTEIN CTR1"/>
    <property type="match status" value="1"/>
</dbReference>
<evidence type="ECO:0000256" key="3">
    <source>
        <dbReference type="ARBA" id="ARBA00022989"/>
    </source>
</evidence>
<accession>A0AAW0GH75</accession>
<dbReference type="PANTHER" id="PTHR12483">
    <property type="entry name" value="SOLUTE CARRIER FAMILY 31 COPPER TRANSPORTERS"/>
    <property type="match status" value="1"/>
</dbReference>
<name>A0AAW0GH75_9APHY</name>
<dbReference type="EMBL" id="JASBNA010000004">
    <property type="protein sequence ID" value="KAK7692768.1"/>
    <property type="molecule type" value="Genomic_DNA"/>
</dbReference>
<comment type="similarity">
    <text evidence="5">Belongs to the copper transporter (Ctr) (TC 1.A.56) family. SLC31A subfamily.</text>
</comment>
<keyword evidence="5" id="KW-0813">Transport</keyword>
<dbReference type="InterPro" id="IPR007274">
    <property type="entry name" value="Cop_transporter"/>
</dbReference>
<feature type="transmembrane region" description="Helical" evidence="5">
    <location>
        <begin position="159"/>
        <end position="177"/>
    </location>
</feature>